<evidence type="ECO:0000256" key="2">
    <source>
        <dbReference type="SAM" id="MobiDB-lite"/>
    </source>
</evidence>
<sequence>MESDQRLVALKRAYADIILNISKEAAARVMASERKSQQLEHELRVTKEEAIQMMLRLKKMMDDKISEAKKTAQNQKEKIDELEAQLQEAEDIVNEVREELRDVQAKFARVTRNDVQNPDKHENATSVVAFEAYRPYISQCILNPLQSHKYSLVASEKEKSYLNQRTEYPMCPSQSIQISNSYGTKPELPSIILRSKKHNIYRNGFTQRIQACERNNMDCELPLLRQQSGVCSERKEREKTDKSICKTTTDEADKLFNTGCQEAMHKDGSMRCGYEVQTTERIPEKIKTTPKCRKTKSTLRTKNPDKLFMNVYESPGNPNPLSVKNNAQPDHDPSLTAPKVTSDKAGMANQPECAKTAEMNEDYNKGESPVDISVPIVQDGLFTEKSDIQVSEANLKKISEPVLHSEPKTTDATNGCPSPPVEKKVVIYTFQRKRKRGTENISYGNIIFGKKALAQFARQLISSERNKERNKRWLI</sequence>
<organism evidence="3 4">
    <name type="scientific">Heracleum sosnowskyi</name>
    <dbReference type="NCBI Taxonomy" id="360622"/>
    <lineage>
        <taxon>Eukaryota</taxon>
        <taxon>Viridiplantae</taxon>
        <taxon>Streptophyta</taxon>
        <taxon>Embryophyta</taxon>
        <taxon>Tracheophyta</taxon>
        <taxon>Spermatophyta</taxon>
        <taxon>Magnoliopsida</taxon>
        <taxon>eudicotyledons</taxon>
        <taxon>Gunneridae</taxon>
        <taxon>Pentapetalae</taxon>
        <taxon>asterids</taxon>
        <taxon>campanulids</taxon>
        <taxon>Apiales</taxon>
        <taxon>Apiaceae</taxon>
        <taxon>Apioideae</taxon>
        <taxon>apioid superclade</taxon>
        <taxon>Tordylieae</taxon>
        <taxon>Tordyliinae</taxon>
        <taxon>Heracleum</taxon>
    </lineage>
</organism>
<dbReference type="PANTHER" id="PTHR34778:SF2">
    <property type="entry name" value="OS02G0580700 PROTEIN"/>
    <property type="match status" value="1"/>
</dbReference>
<protein>
    <submittedName>
        <fullName evidence="3">Uncharacterized protein</fullName>
    </submittedName>
</protein>
<evidence type="ECO:0000256" key="1">
    <source>
        <dbReference type="SAM" id="Coils"/>
    </source>
</evidence>
<reference evidence="3" key="1">
    <citation type="submission" date="2023-02" db="EMBL/GenBank/DDBJ databases">
        <title>Genome of toxic invasive species Heracleum sosnowskyi carries increased number of genes despite the absence of recent whole-genome duplications.</title>
        <authorList>
            <person name="Schelkunov M."/>
            <person name="Shtratnikova V."/>
            <person name="Makarenko M."/>
            <person name="Klepikova A."/>
            <person name="Omelchenko D."/>
            <person name="Novikova G."/>
            <person name="Obukhova E."/>
            <person name="Bogdanov V."/>
            <person name="Penin A."/>
            <person name="Logacheva M."/>
        </authorList>
    </citation>
    <scope>NUCLEOTIDE SEQUENCE</scope>
    <source>
        <strain evidence="3">Hsosn_3</strain>
        <tissue evidence="3">Leaf</tissue>
    </source>
</reference>
<reference evidence="3" key="2">
    <citation type="submission" date="2023-05" db="EMBL/GenBank/DDBJ databases">
        <authorList>
            <person name="Schelkunov M.I."/>
        </authorList>
    </citation>
    <scope>NUCLEOTIDE SEQUENCE</scope>
    <source>
        <strain evidence="3">Hsosn_3</strain>
        <tissue evidence="3">Leaf</tissue>
    </source>
</reference>
<keyword evidence="4" id="KW-1185">Reference proteome</keyword>
<comment type="caution">
    <text evidence="3">The sequence shown here is derived from an EMBL/GenBank/DDBJ whole genome shotgun (WGS) entry which is preliminary data.</text>
</comment>
<name>A0AAD8M574_9APIA</name>
<dbReference type="AlphaFoldDB" id="A0AAD8M574"/>
<evidence type="ECO:0000313" key="4">
    <source>
        <dbReference type="Proteomes" id="UP001237642"/>
    </source>
</evidence>
<dbReference type="EMBL" id="JAUIZM010000010">
    <property type="protein sequence ID" value="KAK1359748.1"/>
    <property type="molecule type" value="Genomic_DNA"/>
</dbReference>
<feature type="coiled-coil region" evidence="1">
    <location>
        <begin position="22"/>
        <end position="113"/>
    </location>
</feature>
<dbReference type="PANTHER" id="PTHR34778">
    <property type="entry name" value="OS02G0580700 PROTEIN"/>
    <property type="match status" value="1"/>
</dbReference>
<feature type="region of interest" description="Disordered" evidence="2">
    <location>
        <begin position="314"/>
        <end position="348"/>
    </location>
</feature>
<evidence type="ECO:0000313" key="3">
    <source>
        <dbReference type="EMBL" id="KAK1359748.1"/>
    </source>
</evidence>
<gene>
    <name evidence="3" type="ORF">POM88_044222</name>
</gene>
<proteinExistence type="predicted"/>
<accession>A0AAD8M574</accession>
<keyword evidence="1" id="KW-0175">Coiled coil</keyword>
<dbReference type="Proteomes" id="UP001237642">
    <property type="component" value="Unassembled WGS sequence"/>
</dbReference>
<feature type="compositionally biased region" description="Polar residues" evidence="2">
    <location>
        <begin position="319"/>
        <end position="328"/>
    </location>
</feature>